<evidence type="ECO:0000256" key="5">
    <source>
        <dbReference type="PIRSR" id="PIRSR602129-50"/>
    </source>
</evidence>
<dbReference type="GO" id="GO:0019752">
    <property type="term" value="P:carboxylic acid metabolic process"/>
    <property type="evidence" value="ECO:0007669"/>
    <property type="project" value="InterPro"/>
</dbReference>
<dbReference type="SUPFAM" id="SSF53383">
    <property type="entry name" value="PLP-dependent transferases"/>
    <property type="match status" value="1"/>
</dbReference>
<organism evidence="8 9">
    <name type="scientific">Gordonia sputi NBRC 100414</name>
    <dbReference type="NCBI Taxonomy" id="1089453"/>
    <lineage>
        <taxon>Bacteria</taxon>
        <taxon>Bacillati</taxon>
        <taxon>Actinomycetota</taxon>
        <taxon>Actinomycetes</taxon>
        <taxon>Mycobacteriales</taxon>
        <taxon>Gordoniaceae</taxon>
        <taxon>Gordonia</taxon>
    </lineage>
</organism>
<proteinExistence type="inferred from homology"/>
<dbReference type="eggNOG" id="COG0076">
    <property type="taxonomic scope" value="Bacteria"/>
</dbReference>
<keyword evidence="2 5" id="KW-0663">Pyridoxal phosphate</keyword>
<dbReference type="AlphaFoldDB" id="H5U2K5"/>
<evidence type="ECO:0000256" key="1">
    <source>
        <dbReference type="ARBA" id="ARBA00001933"/>
    </source>
</evidence>
<feature type="region of interest" description="Disordered" evidence="7">
    <location>
        <begin position="1"/>
        <end position="22"/>
    </location>
</feature>
<dbReference type="InterPro" id="IPR015422">
    <property type="entry name" value="PyrdxlP-dep_Trfase_small"/>
</dbReference>
<dbReference type="InterPro" id="IPR015424">
    <property type="entry name" value="PyrdxlP-dep_Trfase"/>
</dbReference>
<feature type="modified residue" description="N6-(pyridoxal phosphate)lysine" evidence="5">
    <location>
        <position position="251"/>
    </location>
</feature>
<accession>H5U2K5</accession>
<dbReference type="Pfam" id="PF00282">
    <property type="entry name" value="Pyridoxal_deC"/>
    <property type="match status" value="1"/>
</dbReference>
<dbReference type="PANTHER" id="PTHR42735">
    <property type="match status" value="1"/>
</dbReference>
<dbReference type="Gene3D" id="3.40.640.10">
    <property type="entry name" value="Type I PLP-dependent aspartate aminotransferase-like (Major domain)"/>
    <property type="match status" value="1"/>
</dbReference>
<evidence type="ECO:0000256" key="3">
    <source>
        <dbReference type="ARBA" id="ARBA00023239"/>
    </source>
</evidence>
<evidence type="ECO:0000256" key="6">
    <source>
        <dbReference type="RuleBase" id="RU000382"/>
    </source>
</evidence>
<name>H5U2K5_9ACTN</name>
<comment type="similarity">
    <text evidence="4">Belongs to the group II decarboxylase family. Sphingosine-1-phosphate lyase subfamily.</text>
</comment>
<reference evidence="8 9" key="1">
    <citation type="submission" date="2012-02" db="EMBL/GenBank/DDBJ databases">
        <title>Whole genome shotgun sequence of Gordonia sputi NBRC 100414.</title>
        <authorList>
            <person name="Yoshida I."/>
            <person name="Hosoyama A."/>
            <person name="Tsuchikane K."/>
            <person name="Katsumata H."/>
            <person name="Yamazaki S."/>
            <person name="Fujita N."/>
        </authorList>
    </citation>
    <scope>NUCLEOTIDE SEQUENCE [LARGE SCALE GENOMIC DNA]</scope>
    <source>
        <strain evidence="8 9">NBRC 100414</strain>
    </source>
</reference>
<dbReference type="Proteomes" id="UP000005845">
    <property type="component" value="Unassembled WGS sequence"/>
</dbReference>
<comment type="cofactor">
    <cofactor evidence="1 5 6">
        <name>pyridoxal 5'-phosphate</name>
        <dbReference type="ChEBI" id="CHEBI:597326"/>
    </cofactor>
</comment>
<dbReference type="EMBL" id="BAFC01000083">
    <property type="protein sequence ID" value="GAB39963.1"/>
    <property type="molecule type" value="Genomic_DNA"/>
</dbReference>
<sequence length="509" mass="52880">MTAPEPEATDPVAPRAQEPPNLKDRADAALQVLADYRSADAPTHGGHVLSYVYDSGLGVLDEVAASAARMVQSVNGLDPTVFGSVAAMERDLIEFGRTTFHGPDAVGSVTSGGTESCLLAVKAARDRAGAAPGQSSMVVPTTAHAAFLKAAALFGVEAIRVPVPTASTAVRANDIADAIRDDTILVVASAPNYPTGALDPIAEIAEITRSRDLAFHVDACLGGFALAWWDGLPPWDFRVDGVTSLSADLHKYGYAPKGSSLLLHRDRDRHRAQFFSITDWPGYPIVNPTLLGSRSAAGLASAWAVSRTLGADGYAALTRRIRHAFDDVVTAIDGIDGLCVVGAPSGPVLAVRTDPEASEPVDTHLWGSAVSARGFALQAQPAFTQPDGTVLPATTHLTITPVTDSVVDELVEVLALAAEEVRGAPARPAPEALRELAGAFDSGAVTLDQALALPSAAAEEVLIAAGIDPRRHGGVSDLDMPAIIAAVESLPRPVTARLLAEFLAAYCSP</sequence>
<dbReference type="GO" id="GO:0004058">
    <property type="term" value="F:aromatic-L-amino-acid decarboxylase activity"/>
    <property type="evidence" value="ECO:0007669"/>
    <property type="project" value="UniProtKB-ARBA"/>
</dbReference>
<dbReference type="Gene3D" id="3.90.1150.10">
    <property type="entry name" value="Aspartate Aminotransferase, domain 1"/>
    <property type="match status" value="1"/>
</dbReference>
<evidence type="ECO:0000256" key="4">
    <source>
        <dbReference type="ARBA" id="ARBA00038302"/>
    </source>
</evidence>
<evidence type="ECO:0000313" key="8">
    <source>
        <dbReference type="EMBL" id="GAB39963.1"/>
    </source>
</evidence>
<evidence type="ECO:0000256" key="7">
    <source>
        <dbReference type="SAM" id="MobiDB-lite"/>
    </source>
</evidence>
<evidence type="ECO:0000313" key="9">
    <source>
        <dbReference type="Proteomes" id="UP000005845"/>
    </source>
</evidence>
<dbReference type="RefSeq" id="WP_005206915.1">
    <property type="nucleotide sequence ID" value="NZ_BAFC01000083.1"/>
</dbReference>
<keyword evidence="3 6" id="KW-0456">Lyase</keyword>
<dbReference type="InterPro" id="IPR015421">
    <property type="entry name" value="PyrdxlP-dep_Trfase_major"/>
</dbReference>
<protein>
    <submittedName>
        <fullName evidence="8">Putative lyase</fullName>
    </submittedName>
</protein>
<comment type="caution">
    <text evidence="8">The sequence shown here is derived from an EMBL/GenBank/DDBJ whole genome shotgun (WGS) entry which is preliminary data.</text>
</comment>
<evidence type="ECO:0000256" key="2">
    <source>
        <dbReference type="ARBA" id="ARBA00022898"/>
    </source>
</evidence>
<dbReference type="InterPro" id="IPR002129">
    <property type="entry name" value="PyrdxlP-dep_de-COase"/>
</dbReference>
<dbReference type="GO" id="GO:0030170">
    <property type="term" value="F:pyridoxal phosphate binding"/>
    <property type="evidence" value="ECO:0007669"/>
    <property type="project" value="InterPro"/>
</dbReference>
<dbReference type="PANTHER" id="PTHR42735:SF6">
    <property type="entry name" value="SPHINGOSINE-1-PHOSPHATE LYASE 1"/>
    <property type="match status" value="1"/>
</dbReference>
<gene>
    <name evidence="8" type="ORF">GOSPT_085_00810</name>
</gene>
<dbReference type="InterPro" id="IPR050477">
    <property type="entry name" value="GrpII_AminoAcid_Decarb"/>
</dbReference>
<keyword evidence="9" id="KW-1185">Reference proteome</keyword>